<dbReference type="EC" id="2.3.2.2" evidence="9"/>
<reference evidence="11" key="1">
    <citation type="submission" date="2022-06" db="EMBL/GenBank/DDBJ databases">
        <title>Gramella sediminis sp. nov., isolated from deep-sea sediment of the Indian Ocean.</title>
        <authorList>
            <person name="Yang L."/>
        </authorList>
    </citation>
    <scope>NUCLEOTIDE SEQUENCE</scope>
    <source>
        <strain evidence="11">HMD3159</strain>
    </source>
</reference>
<evidence type="ECO:0000256" key="7">
    <source>
        <dbReference type="ARBA" id="ARBA00023315"/>
    </source>
</evidence>
<comment type="catalytic activity">
    <reaction evidence="8 9">
        <text>an N-terminal (5-L-glutamyl)-[peptide] + an alpha-amino acid = 5-L-glutamyl amino acid + an N-terminal L-alpha-aminoacyl-[peptide]</text>
        <dbReference type="Rhea" id="RHEA:23904"/>
        <dbReference type="Rhea" id="RHEA-COMP:9780"/>
        <dbReference type="Rhea" id="RHEA-COMP:9795"/>
        <dbReference type="ChEBI" id="CHEBI:77644"/>
        <dbReference type="ChEBI" id="CHEBI:78597"/>
        <dbReference type="ChEBI" id="CHEBI:78599"/>
        <dbReference type="ChEBI" id="CHEBI:78608"/>
        <dbReference type="EC" id="2.3.2.2"/>
    </reaction>
</comment>
<dbReference type="InterPro" id="IPR051792">
    <property type="entry name" value="GGT_bact"/>
</dbReference>
<dbReference type="InterPro" id="IPR000101">
    <property type="entry name" value="GGT_peptidase"/>
</dbReference>
<feature type="signal peptide" evidence="10">
    <location>
        <begin position="1"/>
        <end position="23"/>
    </location>
</feature>
<name>A0ABT0Z3Y2_9FLAO</name>
<dbReference type="InterPro" id="IPR055262">
    <property type="entry name" value="GGT_CS"/>
</dbReference>
<evidence type="ECO:0000256" key="10">
    <source>
        <dbReference type="SAM" id="SignalP"/>
    </source>
</evidence>
<evidence type="ECO:0000313" key="12">
    <source>
        <dbReference type="Proteomes" id="UP001155077"/>
    </source>
</evidence>
<keyword evidence="4 9" id="KW-0808">Transferase</keyword>
<dbReference type="InterPro" id="IPR029055">
    <property type="entry name" value="Ntn_hydrolases_N"/>
</dbReference>
<keyword evidence="12" id="KW-1185">Reference proteome</keyword>
<evidence type="ECO:0000256" key="4">
    <source>
        <dbReference type="ARBA" id="ARBA00022679"/>
    </source>
</evidence>
<evidence type="ECO:0000256" key="6">
    <source>
        <dbReference type="ARBA" id="ARBA00023145"/>
    </source>
</evidence>
<keyword evidence="5 9" id="KW-0378">Hydrolase</keyword>
<comment type="caution">
    <text evidence="11">The sequence shown here is derived from an EMBL/GenBank/DDBJ whole genome shotgun (WGS) entry which is preliminary data.</text>
</comment>
<dbReference type="SUPFAM" id="SSF56235">
    <property type="entry name" value="N-terminal nucleophile aminohydrolases (Ntn hydrolases)"/>
    <property type="match status" value="1"/>
</dbReference>
<comment type="pathway">
    <text evidence="9">Sulfur metabolism; glutathione metabolism.</text>
</comment>
<dbReference type="Pfam" id="PF01019">
    <property type="entry name" value="G_glu_transpept"/>
    <property type="match status" value="1"/>
</dbReference>
<evidence type="ECO:0000313" key="11">
    <source>
        <dbReference type="EMBL" id="MCM8570443.1"/>
    </source>
</evidence>
<evidence type="ECO:0000256" key="8">
    <source>
        <dbReference type="ARBA" id="ARBA00047417"/>
    </source>
</evidence>
<dbReference type="Gene3D" id="1.10.246.130">
    <property type="match status" value="1"/>
</dbReference>
<evidence type="ECO:0000256" key="5">
    <source>
        <dbReference type="ARBA" id="ARBA00022801"/>
    </source>
</evidence>
<dbReference type="PANTHER" id="PTHR43199">
    <property type="entry name" value="GLUTATHIONE HYDROLASE"/>
    <property type="match status" value="1"/>
</dbReference>
<evidence type="ECO:0000256" key="2">
    <source>
        <dbReference type="ARBA" id="ARBA00001089"/>
    </source>
</evidence>
<keyword evidence="7 9" id="KW-0012">Acyltransferase</keyword>
<dbReference type="EMBL" id="JAMSCK010000005">
    <property type="protein sequence ID" value="MCM8570443.1"/>
    <property type="molecule type" value="Genomic_DNA"/>
</dbReference>
<dbReference type="PANTHER" id="PTHR43199:SF1">
    <property type="entry name" value="GLUTATHIONE HYDROLASE PROENZYME"/>
    <property type="match status" value="1"/>
</dbReference>
<dbReference type="InterPro" id="IPR043138">
    <property type="entry name" value="GGT_lsub"/>
</dbReference>
<dbReference type="NCBIfam" id="TIGR00066">
    <property type="entry name" value="g_glut_trans"/>
    <property type="match status" value="1"/>
</dbReference>
<dbReference type="Proteomes" id="UP001155077">
    <property type="component" value="Unassembled WGS sequence"/>
</dbReference>
<sequence>MLFKSRIIFFFFLIFSNWLPASAQGGRIPARAENGMVSSSHYLASEAGRDILERGGSAVDASVTTAFVLAVTLPAAGNVGGGGFLVYHGANGKSTTFNFREKAPLAATKTMYLDEDGKIRDNSNHEGILAVGVPGTVAGLYKAHQKYGKLKWADLVQPAIEIAEKGFAISPEIEGFSTWLLANKEDYESTARIFLKDEKTALKAGDILVQKDLAETLKRIRDKGPDGFYKGKTARLLADFMKSEGGIITREDLRNYEAQELEPLKGLYRGYEIIGMPPPSSGGTVLIEMLNILEGFDLSEKGHNSAESIHLLTEAMRRAYADRALFLGDPDFNEDMPLEKLTSKEYAADLRNTIQLHNASVSDSANFSEAHLIYESPQTTHFSIVDAEGNAVSLTYTLEHSYGSKIVVKGAGFLLNNEMGDFNPIPGHTDTRGLIGTEPNQIEPEKRMLSSMSPTIVAKDGKPVLIIGSPGGRTIINTVLQVIVNVIDYELNIAEAIESPRIHHQWLPDVTRFEDWGFSPDTKRIYEEMGHKIELRSVQGQAMGIYIDHETGMIYGAADSRSYDGKAVGY</sequence>
<keyword evidence="10" id="KW-0732">Signal</keyword>
<dbReference type="PRINTS" id="PR01210">
    <property type="entry name" value="GGTRANSPTASE"/>
</dbReference>
<dbReference type="GO" id="GO:0103068">
    <property type="term" value="F:leukotriene C4 gamma-glutamyl transferase activity"/>
    <property type="evidence" value="ECO:0007669"/>
    <property type="project" value="UniProtKB-EC"/>
</dbReference>
<comment type="catalytic activity">
    <reaction evidence="2 9">
        <text>glutathione + H2O = L-cysteinylglycine + L-glutamate</text>
        <dbReference type="Rhea" id="RHEA:28807"/>
        <dbReference type="ChEBI" id="CHEBI:15377"/>
        <dbReference type="ChEBI" id="CHEBI:29985"/>
        <dbReference type="ChEBI" id="CHEBI:57925"/>
        <dbReference type="ChEBI" id="CHEBI:61694"/>
        <dbReference type="EC" id="3.4.19.13"/>
    </reaction>
</comment>
<proteinExistence type="inferred from homology"/>
<accession>A0ABT0Z3Y2</accession>
<protein>
    <recommendedName>
        <fullName evidence="9">Glutathione hydrolase proenzyme</fullName>
        <ecNumber evidence="9">2.3.2.2</ecNumber>
        <ecNumber evidence="9">3.4.19.13</ecNumber>
    </recommendedName>
    <component>
        <recommendedName>
            <fullName evidence="9">Glutathione hydrolase large chain</fullName>
        </recommendedName>
    </component>
    <component>
        <recommendedName>
            <fullName evidence="9">Glutathione hydrolase small chain</fullName>
        </recommendedName>
    </component>
</protein>
<evidence type="ECO:0000256" key="9">
    <source>
        <dbReference type="RuleBase" id="RU368036"/>
    </source>
</evidence>
<feature type="chain" id="PRO_5045759384" description="Glutathione hydrolase proenzyme" evidence="10">
    <location>
        <begin position="24"/>
        <end position="570"/>
    </location>
</feature>
<keyword evidence="9" id="KW-0317">Glutathione biosynthesis</keyword>
<dbReference type="Gene3D" id="3.60.20.40">
    <property type="match status" value="1"/>
</dbReference>
<comment type="PTM">
    <text evidence="9">Cleaved by autocatalysis into a large and a small subunit.</text>
</comment>
<dbReference type="PROSITE" id="PS00462">
    <property type="entry name" value="G_GLU_TRANSPEPTIDASE"/>
    <property type="match status" value="1"/>
</dbReference>
<comment type="catalytic activity">
    <reaction evidence="1 9">
        <text>an S-substituted glutathione + H2O = an S-substituted L-cysteinylglycine + L-glutamate</text>
        <dbReference type="Rhea" id="RHEA:59468"/>
        <dbReference type="ChEBI" id="CHEBI:15377"/>
        <dbReference type="ChEBI" id="CHEBI:29985"/>
        <dbReference type="ChEBI" id="CHEBI:90779"/>
        <dbReference type="ChEBI" id="CHEBI:143103"/>
        <dbReference type="EC" id="3.4.19.13"/>
    </reaction>
</comment>
<dbReference type="EC" id="3.4.19.13" evidence="9"/>
<evidence type="ECO:0000256" key="1">
    <source>
        <dbReference type="ARBA" id="ARBA00001049"/>
    </source>
</evidence>
<organism evidence="11 12">
    <name type="scientific">Gramella jeungdoensis</name>
    <dbReference type="NCBI Taxonomy" id="708091"/>
    <lineage>
        <taxon>Bacteria</taxon>
        <taxon>Pseudomonadati</taxon>
        <taxon>Bacteroidota</taxon>
        <taxon>Flavobacteriia</taxon>
        <taxon>Flavobacteriales</taxon>
        <taxon>Flavobacteriaceae</taxon>
        <taxon>Christiangramia</taxon>
    </lineage>
</organism>
<gene>
    <name evidence="11" type="primary">ggt</name>
    <name evidence="11" type="ORF">NE848_13700</name>
</gene>
<evidence type="ECO:0000256" key="3">
    <source>
        <dbReference type="ARBA" id="ARBA00009381"/>
    </source>
</evidence>
<dbReference type="InterPro" id="IPR043137">
    <property type="entry name" value="GGT_ssub_C"/>
</dbReference>
<dbReference type="RefSeq" id="WP_252114570.1">
    <property type="nucleotide sequence ID" value="NZ_JAMSCK010000005.1"/>
</dbReference>
<comment type="similarity">
    <text evidence="3 9">Belongs to the gamma-glutamyltransferase family.</text>
</comment>
<keyword evidence="6 9" id="KW-0865">Zymogen</keyword>
<comment type="subunit">
    <text evidence="9">This enzyme consists of two polypeptide chains, which are synthesized in precursor form from a single polypeptide.</text>
</comment>